<dbReference type="AlphaFoldDB" id="A4A4R3"/>
<accession>A4A4R3</accession>
<dbReference type="HOGENOM" id="CLU_2218586_0_0_6"/>
<reference evidence="1 2" key="2">
    <citation type="journal article" date="2009" name="PLoS ONE">
        <title>The photosynthetic apparatus and its regulation in the aerobic gammaproteobacterium Congregibacter litoralis gen. nov., sp. nov.</title>
        <authorList>
            <person name="Spring S."/>
            <person name="Lunsdorf H."/>
            <person name="Fuchs B.M."/>
            <person name="Tindall B.J."/>
        </authorList>
    </citation>
    <scope>NUCLEOTIDE SEQUENCE [LARGE SCALE GENOMIC DNA]</scope>
    <source>
        <strain evidence="1">KT71</strain>
    </source>
</reference>
<comment type="caution">
    <text evidence="1">The sequence shown here is derived from an EMBL/GenBank/DDBJ whole genome shotgun (WGS) entry which is preliminary data.</text>
</comment>
<keyword evidence="2" id="KW-1185">Reference proteome</keyword>
<dbReference type="STRING" id="314285.KT71_09162"/>
<name>A4A4R3_9GAMM</name>
<evidence type="ECO:0000313" key="1">
    <source>
        <dbReference type="EMBL" id="EAQ98784.1"/>
    </source>
</evidence>
<protein>
    <submittedName>
        <fullName evidence="1">Uncharacterized protein</fullName>
    </submittedName>
</protein>
<sequence length="106" mass="11679">MRLTLLAGALLVFAAFIQFHLFYGMSAYDLPPKMQEQLLVCLDAPLAGLVPKRYVVHNRRNTSVIDAKVFYGVVLFRITGRTPGGVLQECSVDYLPGGPISHADDL</sequence>
<dbReference type="Proteomes" id="UP000019205">
    <property type="component" value="Chromosome"/>
</dbReference>
<proteinExistence type="predicted"/>
<gene>
    <name evidence="1" type="ORF">KT71_09162</name>
</gene>
<evidence type="ECO:0000313" key="2">
    <source>
        <dbReference type="Proteomes" id="UP000019205"/>
    </source>
</evidence>
<dbReference type="EMBL" id="AAOA02000003">
    <property type="protein sequence ID" value="EAQ98784.1"/>
    <property type="molecule type" value="Genomic_DNA"/>
</dbReference>
<reference evidence="1 2" key="1">
    <citation type="journal article" date="2007" name="Proc. Natl. Acad. Sci. U.S.A.">
        <title>Characterization of a marine gammaproteobacterium capable of aerobic anoxygenic photosynthesis.</title>
        <authorList>
            <person name="Fuchs B.M."/>
            <person name="Spring S."/>
            <person name="Teeling H."/>
            <person name="Quast C."/>
            <person name="Wulf J."/>
            <person name="Schattenhofer M."/>
            <person name="Yan S."/>
            <person name="Ferriera S."/>
            <person name="Johnson J."/>
            <person name="Glockner F.O."/>
            <person name="Amann R."/>
        </authorList>
    </citation>
    <scope>NUCLEOTIDE SEQUENCE [LARGE SCALE GENOMIC DNA]</scope>
    <source>
        <strain evidence="1">KT71</strain>
    </source>
</reference>
<organism evidence="1 2">
    <name type="scientific">Congregibacter litoralis KT71</name>
    <dbReference type="NCBI Taxonomy" id="314285"/>
    <lineage>
        <taxon>Bacteria</taxon>
        <taxon>Pseudomonadati</taxon>
        <taxon>Pseudomonadota</taxon>
        <taxon>Gammaproteobacteria</taxon>
        <taxon>Cellvibrionales</taxon>
        <taxon>Halieaceae</taxon>
        <taxon>Congregibacter</taxon>
    </lineage>
</organism>